<dbReference type="PANTHER" id="PTHR42760">
    <property type="entry name" value="SHORT-CHAIN DEHYDROGENASES/REDUCTASES FAMILY MEMBER"/>
    <property type="match status" value="1"/>
</dbReference>
<accession>A0ABP4YY94</accession>
<dbReference type="PRINTS" id="PR00081">
    <property type="entry name" value="GDHRDH"/>
</dbReference>
<dbReference type="InterPro" id="IPR036291">
    <property type="entry name" value="NAD(P)-bd_dom_sf"/>
</dbReference>
<comment type="caution">
    <text evidence="3">The sequence shown here is derived from an EMBL/GenBank/DDBJ whole genome shotgun (WGS) entry which is preliminary data.</text>
</comment>
<dbReference type="Pfam" id="PF13561">
    <property type="entry name" value="adh_short_C2"/>
    <property type="match status" value="1"/>
</dbReference>
<evidence type="ECO:0000313" key="4">
    <source>
        <dbReference type="Proteomes" id="UP001501746"/>
    </source>
</evidence>
<dbReference type="SUPFAM" id="SSF51735">
    <property type="entry name" value="NAD(P)-binding Rossmann-fold domains"/>
    <property type="match status" value="1"/>
</dbReference>
<proteinExistence type="inferred from homology"/>
<keyword evidence="4" id="KW-1185">Reference proteome</keyword>
<evidence type="ECO:0000313" key="3">
    <source>
        <dbReference type="EMBL" id="GAA1830439.1"/>
    </source>
</evidence>
<dbReference type="InterPro" id="IPR002347">
    <property type="entry name" value="SDR_fam"/>
</dbReference>
<protein>
    <submittedName>
        <fullName evidence="3">SDR family oxidoreductase</fullName>
    </submittedName>
</protein>
<keyword evidence="2" id="KW-0560">Oxidoreductase</keyword>
<dbReference type="PRINTS" id="PR00080">
    <property type="entry name" value="SDRFAMILY"/>
</dbReference>
<dbReference type="Gene3D" id="3.40.50.720">
    <property type="entry name" value="NAD(P)-binding Rossmann-like Domain"/>
    <property type="match status" value="1"/>
</dbReference>
<dbReference type="PROSITE" id="PS00061">
    <property type="entry name" value="ADH_SHORT"/>
    <property type="match status" value="1"/>
</dbReference>
<dbReference type="PANTHER" id="PTHR42760:SF5">
    <property type="entry name" value="2-DEHYDRO-3-DEOXY-D-GLUCONATE 5-DEHYDROGENASE"/>
    <property type="match status" value="1"/>
</dbReference>
<dbReference type="RefSeq" id="WP_344304088.1">
    <property type="nucleotide sequence ID" value="NZ_BAAANK010000003.1"/>
</dbReference>
<dbReference type="Proteomes" id="UP001501746">
    <property type="component" value="Unassembled WGS sequence"/>
</dbReference>
<gene>
    <name evidence="3" type="ORF">GCM10009750_12850</name>
</gene>
<evidence type="ECO:0000256" key="1">
    <source>
        <dbReference type="ARBA" id="ARBA00006484"/>
    </source>
</evidence>
<comment type="similarity">
    <text evidence="1">Belongs to the short-chain dehydrogenases/reductases (SDR) family.</text>
</comment>
<sequence length="302" mass="30272">MSSAPGSAAGATRTAGATGAAGAAWLAAPGEPTAPGEPAAHAAAALRDGDAERAVEPVRLAVVTGASRGIGRAIASRLARGGADIVGVGSSIDGLADAAAEVEALGRRFEPLAADLADPDAALDLASRITAAFGTPDVLVQAAGINRRAPAAEHPTADWDDVLGVNLRSPFILARELGRGMLARGSGKVVFVASLLSFQGGLTVPGYAASKGGIAQLTKALANEWAARGVNVNAVAPGYVATDMNEALQADPVRFRQISERIPAGRWATPDDIAGAVAFLASPDAVYVHGVVLPVDGGWLGR</sequence>
<dbReference type="InterPro" id="IPR020904">
    <property type="entry name" value="Sc_DH/Rdtase_CS"/>
</dbReference>
<dbReference type="EMBL" id="BAAANK010000003">
    <property type="protein sequence ID" value="GAA1830439.1"/>
    <property type="molecule type" value="Genomic_DNA"/>
</dbReference>
<name>A0ABP4YY94_9MICO</name>
<evidence type="ECO:0000256" key="2">
    <source>
        <dbReference type="ARBA" id="ARBA00023002"/>
    </source>
</evidence>
<organism evidence="3 4">
    <name type="scientific">Agromyces salentinus</name>
    <dbReference type="NCBI Taxonomy" id="269421"/>
    <lineage>
        <taxon>Bacteria</taxon>
        <taxon>Bacillati</taxon>
        <taxon>Actinomycetota</taxon>
        <taxon>Actinomycetes</taxon>
        <taxon>Micrococcales</taxon>
        <taxon>Microbacteriaceae</taxon>
        <taxon>Agromyces</taxon>
    </lineage>
</organism>
<reference evidence="4" key="1">
    <citation type="journal article" date="2019" name="Int. J. Syst. Evol. Microbiol.">
        <title>The Global Catalogue of Microorganisms (GCM) 10K type strain sequencing project: providing services to taxonomists for standard genome sequencing and annotation.</title>
        <authorList>
            <consortium name="The Broad Institute Genomics Platform"/>
            <consortium name="The Broad Institute Genome Sequencing Center for Infectious Disease"/>
            <person name="Wu L."/>
            <person name="Ma J."/>
        </authorList>
    </citation>
    <scope>NUCLEOTIDE SEQUENCE [LARGE SCALE GENOMIC DNA]</scope>
    <source>
        <strain evidence="4">JCM 14323</strain>
    </source>
</reference>